<evidence type="ECO:0000256" key="6">
    <source>
        <dbReference type="ARBA" id="ARBA00047942"/>
    </source>
</evidence>
<dbReference type="GO" id="GO:1904047">
    <property type="term" value="F:S-adenosyl-L-methionine binding"/>
    <property type="evidence" value="ECO:0007669"/>
    <property type="project" value="TreeGrafter"/>
</dbReference>
<sequence length="266" mass="30146">MDPLFRWAGSKRKLLPNIKSRFPRSYGTYHEPFCGSACLYFDILPGHAVLSDMNEELILAYQELQKCPSGVFDYLVSYEVSKDKYYEIRGLDVGSMTTAERAARFIYLNKLCFNGVYRTNKSGFFNVPMGSKTGKMPTLEGLLAISEALQNAQVISGDFAEAAKNIKSGFLFFLAPPYSKPESRERGEYGLGSFHFSDIERLIVFLEYINSVGAFFIFSYSDCEIIRQNLRSEWVVEVVSVRRHVAGFNAHRKVVDELIVSNFSAC</sequence>
<dbReference type="RefSeq" id="WP_236452748.1">
    <property type="nucleotide sequence ID" value="NZ_WKAE01000093.1"/>
</dbReference>
<dbReference type="GO" id="GO:0043565">
    <property type="term" value="F:sequence-specific DNA binding"/>
    <property type="evidence" value="ECO:0007669"/>
    <property type="project" value="TreeGrafter"/>
</dbReference>
<evidence type="ECO:0000313" key="8">
    <source>
        <dbReference type="Proteomes" id="UP000814010"/>
    </source>
</evidence>
<reference evidence="7" key="1">
    <citation type="submission" date="2019-11" db="EMBL/GenBank/DDBJ databases">
        <title>Epiphytic Pseudomonas syringae from cherry orchards.</title>
        <authorList>
            <person name="Hulin M.T."/>
        </authorList>
    </citation>
    <scope>NUCLEOTIDE SEQUENCE</scope>
    <source>
        <strain evidence="7">PA-2-5E</strain>
    </source>
</reference>
<dbReference type="GO" id="GO:0009307">
    <property type="term" value="P:DNA restriction-modification system"/>
    <property type="evidence" value="ECO:0007669"/>
    <property type="project" value="InterPro"/>
</dbReference>
<dbReference type="PIRSF" id="PIRSF000398">
    <property type="entry name" value="M_m6A_EcoRV"/>
    <property type="match status" value="1"/>
</dbReference>
<evidence type="ECO:0000256" key="4">
    <source>
        <dbReference type="ARBA" id="ARBA00022679"/>
    </source>
</evidence>
<dbReference type="AlphaFoldDB" id="A0A9Q4A411"/>
<dbReference type="GO" id="GO:0009007">
    <property type="term" value="F:site-specific DNA-methyltransferase (adenine-specific) activity"/>
    <property type="evidence" value="ECO:0007669"/>
    <property type="project" value="UniProtKB-EC"/>
</dbReference>
<evidence type="ECO:0000256" key="3">
    <source>
        <dbReference type="ARBA" id="ARBA00022603"/>
    </source>
</evidence>
<evidence type="ECO:0000256" key="2">
    <source>
        <dbReference type="ARBA" id="ARBA00011900"/>
    </source>
</evidence>
<dbReference type="Gene3D" id="3.40.50.150">
    <property type="entry name" value="Vaccinia Virus protein VP39"/>
    <property type="match status" value="1"/>
</dbReference>
<keyword evidence="5" id="KW-0949">S-adenosyl-L-methionine</keyword>
<comment type="catalytic activity">
    <reaction evidence="6">
        <text>a 2'-deoxyadenosine in DNA + S-adenosyl-L-methionine = an N(6)-methyl-2'-deoxyadenosine in DNA + S-adenosyl-L-homocysteine + H(+)</text>
        <dbReference type="Rhea" id="RHEA:15197"/>
        <dbReference type="Rhea" id="RHEA-COMP:12418"/>
        <dbReference type="Rhea" id="RHEA-COMP:12419"/>
        <dbReference type="ChEBI" id="CHEBI:15378"/>
        <dbReference type="ChEBI" id="CHEBI:57856"/>
        <dbReference type="ChEBI" id="CHEBI:59789"/>
        <dbReference type="ChEBI" id="CHEBI:90615"/>
        <dbReference type="ChEBI" id="CHEBI:90616"/>
        <dbReference type="EC" id="2.1.1.72"/>
    </reaction>
</comment>
<dbReference type="GO" id="GO:0032259">
    <property type="term" value="P:methylation"/>
    <property type="evidence" value="ECO:0007669"/>
    <property type="project" value="UniProtKB-KW"/>
</dbReference>
<dbReference type="EC" id="2.1.1.72" evidence="2"/>
<dbReference type="EMBL" id="WKAE01000093">
    <property type="protein sequence ID" value="MCF5629806.1"/>
    <property type="molecule type" value="Genomic_DNA"/>
</dbReference>
<evidence type="ECO:0000256" key="5">
    <source>
        <dbReference type="ARBA" id="ARBA00022691"/>
    </source>
</evidence>
<dbReference type="Gene3D" id="1.10.1020.10">
    <property type="entry name" value="Adenine-specific Methyltransferase, Domain 2"/>
    <property type="match status" value="1"/>
</dbReference>
<accession>A0A9Q4A411</accession>
<dbReference type="Pfam" id="PF02086">
    <property type="entry name" value="MethyltransfD12"/>
    <property type="match status" value="1"/>
</dbReference>
<dbReference type="PANTHER" id="PTHR30481">
    <property type="entry name" value="DNA ADENINE METHYLASE"/>
    <property type="match status" value="1"/>
</dbReference>
<dbReference type="SUPFAM" id="SSF53335">
    <property type="entry name" value="S-adenosyl-L-methionine-dependent methyltransferases"/>
    <property type="match status" value="1"/>
</dbReference>
<dbReference type="GO" id="GO:0006298">
    <property type="term" value="P:mismatch repair"/>
    <property type="evidence" value="ECO:0007669"/>
    <property type="project" value="TreeGrafter"/>
</dbReference>
<dbReference type="InterPro" id="IPR023095">
    <property type="entry name" value="Ade_MeTrfase_dom_2"/>
</dbReference>
<protein>
    <recommendedName>
        <fullName evidence="2">site-specific DNA-methyltransferase (adenine-specific)</fullName>
        <ecNumber evidence="2">2.1.1.72</ecNumber>
    </recommendedName>
</protein>
<dbReference type="Proteomes" id="UP000814010">
    <property type="component" value="Unassembled WGS sequence"/>
</dbReference>
<keyword evidence="3 7" id="KW-0489">Methyltransferase</keyword>
<comment type="similarity">
    <text evidence="1">Belongs to the N(4)/N(6)-methyltransferase family.</text>
</comment>
<keyword evidence="4 7" id="KW-0808">Transferase</keyword>
<dbReference type="InterPro" id="IPR012263">
    <property type="entry name" value="M_m6A_EcoRV"/>
</dbReference>
<gene>
    <name evidence="7" type="ORF">GIV53_10910</name>
</gene>
<organism evidence="7 8">
    <name type="scientific">Pseudomonas syringae</name>
    <dbReference type="NCBI Taxonomy" id="317"/>
    <lineage>
        <taxon>Bacteria</taxon>
        <taxon>Pseudomonadati</taxon>
        <taxon>Pseudomonadota</taxon>
        <taxon>Gammaproteobacteria</taxon>
        <taxon>Pseudomonadales</taxon>
        <taxon>Pseudomonadaceae</taxon>
        <taxon>Pseudomonas</taxon>
    </lineage>
</organism>
<dbReference type="PANTHER" id="PTHR30481:SF3">
    <property type="entry name" value="DNA ADENINE METHYLASE"/>
    <property type="match status" value="1"/>
</dbReference>
<dbReference type="PRINTS" id="PR00505">
    <property type="entry name" value="D12N6MTFRASE"/>
</dbReference>
<dbReference type="InterPro" id="IPR029063">
    <property type="entry name" value="SAM-dependent_MTases_sf"/>
</dbReference>
<name>A0A9Q4A411_PSESX</name>
<dbReference type="InterPro" id="IPR012327">
    <property type="entry name" value="MeTrfase_D12"/>
</dbReference>
<comment type="caution">
    <text evidence="7">The sequence shown here is derived from an EMBL/GenBank/DDBJ whole genome shotgun (WGS) entry which is preliminary data.</text>
</comment>
<evidence type="ECO:0000256" key="1">
    <source>
        <dbReference type="ARBA" id="ARBA00006594"/>
    </source>
</evidence>
<dbReference type="NCBIfam" id="TIGR00571">
    <property type="entry name" value="dam"/>
    <property type="match status" value="1"/>
</dbReference>
<evidence type="ECO:0000313" key="7">
    <source>
        <dbReference type="EMBL" id="MCF5629806.1"/>
    </source>
</evidence>
<proteinExistence type="inferred from homology"/>